<proteinExistence type="predicted"/>
<dbReference type="STRING" id="388467.A19Y_1629"/>
<reference evidence="1 2" key="1">
    <citation type="journal article" date="2014" name="Appl. Environ. Microbiol.">
        <title>Elucidation of insertion elements encoded on plasmids and in vitro construction of shuttle vectors from the toxic cyanobacterium Planktothrix.</title>
        <authorList>
            <person name="Christiansen G."/>
            <person name="Goesmann A."/>
            <person name="Kurmayer R."/>
        </authorList>
    </citation>
    <scope>NUCLEOTIDE SEQUENCE [LARGE SCALE GENOMIC DNA]</scope>
    <source>
        <strain evidence="1 2">NIVA-CYA 126/8</strain>
    </source>
</reference>
<dbReference type="PATRIC" id="fig|388467.6.peg.1564"/>
<protein>
    <submittedName>
        <fullName evidence="1">Uncharacterized protein</fullName>
    </submittedName>
</protein>
<sequence>MLPSIESLTQSKNGLLKQDIVCQSMDKDICNSLALEIPCISYQSMKRSSRVLREFVLYYFPLYNLSWSDFFRFYPILGFMEALVYETDEEVEQIQATNCLLKQHSPWKTKQEIILAVLEKSNFKHHQVETYLDNLGEYFELETHLLISPKITHEEIMKAAQLRSSDYRFLHCTLLKMLGQNFHDEELNQELRLMWSLEVLNDIEDDIESYEKDVATKHYNTYRMFVKIYGQQAPYYLKKELDYYEHLFHQGVEKISDNPLKYQGFQKSWNAYRLDHPVPLIPQPILEN</sequence>
<dbReference type="EMBL" id="CM002803">
    <property type="protein sequence ID" value="KEI66642.1"/>
    <property type="molecule type" value="Genomic_DNA"/>
</dbReference>
<dbReference type="AlphaFoldDB" id="A0A073CFE2"/>
<dbReference type="PANTHER" id="PTHR35754:SF2">
    <property type="entry name" value="ATP SYNTHASE SUBUNIT B"/>
    <property type="match status" value="1"/>
</dbReference>
<dbReference type="RefSeq" id="WP_144390442.1">
    <property type="nucleotide sequence ID" value="NZ_CM002803.1"/>
</dbReference>
<dbReference type="PANTHER" id="PTHR35754">
    <property type="entry name" value="ATP SYNTHASE SUBUNIT B"/>
    <property type="match status" value="1"/>
</dbReference>
<keyword evidence="2" id="KW-1185">Reference proteome</keyword>
<gene>
    <name evidence="1" type="ORF">A19Y_1629</name>
</gene>
<name>A0A073CFE2_PLAA1</name>
<dbReference type="Proteomes" id="UP000027395">
    <property type="component" value="Chromosome"/>
</dbReference>
<accession>A0A073CFE2</accession>
<organism evidence="1 2">
    <name type="scientific">Planktothrix agardhii (strain NIVA-CYA 126/8)</name>
    <dbReference type="NCBI Taxonomy" id="388467"/>
    <lineage>
        <taxon>Bacteria</taxon>
        <taxon>Bacillati</taxon>
        <taxon>Cyanobacteriota</taxon>
        <taxon>Cyanophyceae</taxon>
        <taxon>Oscillatoriophycideae</taxon>
        <taxon>Oscillatoriales</taxon>
        <taxon>Microcoleaceae</taxon>
        <taxon>Planktothrix</taxon>
    </lineage>
</organism>
<evidence type="ECO:0000313" key="2">
    <source>
        <dbReference type="Proteomes" id="UP000027395"/>
    </source>
</evidence>
<dbReference type="HOGENOM" id="CLU_1018672_0_0_3"/>
<dbReference type="SMR" id="A0A073CFE2"/>
<evidence type="ECO:0000313" key="1">
    <source>
        <dbReference type="EMBL" id="KEI66642.1"/>
    </source>
</evidence>